<sequence length="71" mass="8202">MSEIKVPVNFLRLSELFKRVPKASPVSREDEEQQILDSYLRGLDDETLDRIGYSAEQIDRLRHGKSVRLSA</sequence>
<protein>
    <submittedName>
        <fullName evidence="1">Uncharacterized protein</fullName>
    </submittedName>
</protein>
<name>A0A397Q366_9HYPH</name>
<accession>A0A397Q366</accession>
<keyword evidence="2" id="KW-1185">Reference proteome</keyword>
<evidence type="ECO:0000313" key="2">
    <source>
        <dbReference type="Proteomes" id="UP000266273"/>
    </source>
</evidence>
<reference evidence="1 2" key="1">
    <citation type="submission" date="2018-08" db="EMBL/GenBank/DDBJ databases">
        <title>Genomic Encyclopedia of Archaeal and Bacterial Type Strains, Phase II (KMG-II): from individual species to whole genera.</title>
        <authorList>
            <person name="Goeker M."/>
        </authorList>
    </citation>
    <scope>NUCLEOTIDE SEQUENCE [LARGE SCALE GENOMIC DNA]</scope>
    <source>
        <strain evidence="1 2">DSM 5002</strain>
    </source>
</reference>
<gene>
    <name evidence="1" type="ORF">BXY53_0642</name>
</gene>
<dbReference type="EMBL" id="QXDF01000001">
    <property type="protein sequence ID" value="RIA55572.1"/>
    <property type="molecule type" value="Genomic_DNA"/>
</dbReference>
<comment type="caution">
    <text evidence="1">The sequence shown here is derived from an EMBL/GenBank/DDBJ whole genome shotgun (WGS) entry which is preliminary data.</text>
</comment>
<proteinExistence type="predicted"/>
<dbReference type="OrthoDB" id="7874013at2"/>
<dbReference type="Proteomes" id="UP000266273">
    <property type="component" value="Unassembled WGS sequence"/>
</dbReference>
<evidence type="ECO:0000313" key="1">
    <source>
        <dbReference type="EMBL" id="RIA55572.1"/>
    </source>
</evidence>
<dbReference type="AlphaFoldDB" id="A0A397Q366"/>
<organism evidence="1 2">
    <name type="scientific">Dichotomicrobium thermohalophilum</name>
    <dbReference type="NCBI Taxonomy" id="933063"/>
    <lineage>
        <taxon>Bacteria</taxon>
        <taxon>Pseudomonadati</taxon>
        <taxon>Pseudomonadota</taxon>
        <taxon>Alphaproteobacteria</taxon>
        <taxon>Hyphomicrobiales</taxon>
        <taxon>Hyphomicrobiaceae</taxon>
        <taxon>Dichotomicrobium</taxon>
    </lineage>
</organism>
<dbReference type="RefSeq" id="WP_119060462.1">
    <property type="nucleotide sequence ID" value="NZ_QXDF01000001.1"/>
</dbReference>